<dbReference type="InterPro" id="IPR058245">
    <property type="entry name" value="NreC/VraR/RcsB-like_REC"/>
</dbReference>
<sequence length="216" mass="23340">MRVVIAEDEALIRRGLELVLEAGGHEVVAAVGDADEMLAAVAHHRPDLVVTDIRMPPTHTDEGLAAALRIRRDHPGTAVVVLSQHVQRRYAKDLLERGTDRVGYLLKQRIADVDTFLADLERVAGGGTALDPDVIAVMVGRARHSEGAVGSLTARQQEVLALVAEGRSNASIAATLFLTEKAVVQHVSRIYSALGLPPDADTHRRVHAVILFLNRD</sequence>
<dbReference type="SUPFAM" id="SSF46894">
    <property type="entry name" value="C-terminal effector domain of the bipartite response regulators"/>
    <property type="match status" value="1"/>
</dbReference>
<dbReference type="PROSITE" id="PS50043">
    <property type="entry name" value="HTH_LUXR_2"/>
    <property type="match status" value="1"/>
</dbReference>
<feature type="domain" description="Response regulatory" evidence="7">
    <location>
        <begin position="2"/>
        <end position="122"/>
    </location>
</feature>
<dbReference type="SMART" id="SM00448">
    <property type="entry name" value="REC"/>
    <property type="match status" value="1"/>
</dbReference>
<dbReference type="AlphaFoldDB" id="A0AAU7VSQ1"/>
<evidence type="ECO:0000256" key="1">
    <source>
        <dbReference type="ARBA" id="ARBA00022553"/>
    </source>
</evidence>
<evidence type="ECO:0000256" key="4">
    <source>
        <dbReference type="ARBA" id="ARBA00023163"/>
    </source>
</evidence>
<dbReference type="PANTHER" id="PTHR43214">
    <property type="entry name" value="TWO-COMPONENT RESPONSE REGULATOR"/>
    <property type="match status" value="1"/>
</dbReference>
<dbReference type="CDD" id="cd06170">
    <property type="entry name" value="LuxR_C_like"/>
    <property type="match status" value="1"/>
</dbReference>
<dbReference type="CDD" id="cd17535">
    <property type="entry name" value="REC_NarL-like"/>
    <property type="match status" value="1"/>
</dbReference>
<name>A0AAU7VSQ1_9MICO</name>
<dbReference type="EMBL" id="CP158357">
    <property type="protein sequence ID" value="XBX77207.1"/>
    <property type="molecule type" value="Genomic_DNA"/>
</dbReference>
<protein>
    <submittedName>
        <fullName evidence="8">Response regulator transcription factor</fullName>
    </submittedName>
</protein>
<evidence type="ECO:0000259" key="6">
    <source>
        <dbReference type="PROSITE" id="PS50043"/>
    </source>
</evidence>
<proteinExistence type="predicted"/>
<dbReference type="InterPro" id="IPR001789">
    <property type="entry name" value="Sig_transdc_resp-reg_receiver"/>
</dbReference>
<dbReference type="Pfam" id="PF00072">
    <property type="entry name" value="Response_reg"/>
    <property type="match status" value="1"/>
</dbReference>
<evidence type="ECO:0000313" key="8">
    <source>
        <dbReference type="EMBL" id="XBX77207.1"/>
    </source>
</evidence>
<dbReference type="InterPro" id="IPR011006">
    <property type="entry name" value="CheY-like_superfamily"/>
</dbReference>
<evidence type="ECO:0000259" key="7">
    <source>
        <dbReference type="PROSITE" id="PS50110"/>
    </source>
</evidence>
<keyword evidence="4" id="KW-0804">Transcription</keyword>
<dbReference type="PRINTS" id="PR00038">
    <property type="entry name" value="HTHLUXR"/>
</dbReference>
<dbReference type="InterPro" id="IPR016032">
    <property type="entry name" value="Sig_transdc_resp-reg_C-effctor"/>
</dbReference>
<dbReference type="SUPFAM" id="SSF52172">
    <property type="entry name" value="CheY-like"/>
    <property type="match status" value="1"/>
</dbReference>
<dbReference type="PROSITE" id="PS50110">
    <property type="entry name" value="RESPONSE_REGULATORY"/>
    <property type="match status" value="1"/>
</dbReference>
<accession>A0AAU7VSQ1</accession>
<dbReference type="InterPro" id="IPR000792">
    <property type="entry name" value="Tscrpt_reg_LuxR_C"/>
</dbReference>
<evidence type="ECO:0000256" key="5">
    <source>
        <dbReference type="PROSITE-ProRule" id="PRU00169"/>
    </source>
</evidence>
<dbReference type="PANTHER" id="PTHR43214:SF24">
    <property type="entry name" value="TRANSCRIPTIONAL REGULATORY PROTEIN NARL-RELATED"/>
    <property type="match status" value="1"/>
</dbReference>
<dbReference type="Pfam" id="PF00196">
    <property type="entry name" value="GerE"/>
    <property type="match status" value="1"/>
</dbReference>
<keyword evidence="3" id="KW-0238">DNA-binding</keyword>
<gene>
    <name evidence="8" type="ORF">ABS642_14975</name>
</gene>
<dbReference type="InterPro" id="IPR039420">
    <property type="entry name" value="WalR-like"/>
</dbReference>
<reference evidence="8" key="1">
    <citation type="submission" date="2024-06" db="EMBL/GenBank/DDBJ databases">
        <title>Draft genome sequence of Microbacterium sp. strain A8/3-1, isolated from Oxytropis tragacanthoides Fisch. ex DC. Root nodules in the Altai region of Russia.</title>
        <authorList>
            <person name="Sazanova A."/>
            <person name="Guro P."/>
            <person name="Kuznetsova I."/>
            <person name="Belimov A."/>
            <person name="Safronova V."/>
        </authorList>
    </citation>
    <scope>NUCLEOTIDE SEQUENCE</scope>
    <source>
        <strain evidence="8">A8/3-1</strain>
    </source>
</reference>
<evidence type="ECO:0000256" key="2">
    <source>
        <dbReference type="ARBA" id="ARBA00023015"/>
    </source>
</evidence>
<dbReference type="GO" id="GO:0006355">
    <property type="term" value="P:regulation of DNA-templated transcription"/>
    <property type="evidence" value="ECO:0007669"/>
    <property type="project" value="InterPro"/>
</dbReference>
<keyword evidence="1 5" id="KW-0597">Phosphoprotein</keyword>
<dbReference type="GO" id="GO:0000160">
    <property type="term" value="P:phosphorelay signal transduction system"/>
    <property type="evidence" value="ECO:0007669"/>
    <property type="project" value="InterPro"/>
</dbReference>
<evidence type="ECO:0000256" key="3">
    <source>
        <dbReference type="ARBA" id="ARBA00023125"/>
    </source>
</evidence>
<organism evidence="8">
    <name type="scientific">Microbacterium sp. A8/3-1</name>
    <dbReference type="NCBI Taxonomy" id="3160749"/>
    <lineage>
        <taxon>Bacteria</taxon>
        <taxon>Bacillati</taxon>
        <taxon>Actinomycetota</taxon>
        <taxon>Actinomycetes</taxon>
        <taxon>Micrococcales</taxon>
        <taxon>Microbacteriaceae</taxon>
        <taxon>Microbacterium</taxon>
    </lineage>
</organism>
<feature type="modified residue" description="4-aspartylphosphate" evidence="5">
    <location>
        <position position="52"/>
    </location>
</feature>
<dbReference type="GO" id="GO:0003677">
    <property type="term" value="F:DNA binding"/>
    <property type="evidence" value="ECO:0007669"/>
    <property type="project" value="UniProtKB-KW"/>
</dbReference>
<dbReference type="RefSeq" id="WP_350350720.1">
    <property type="nucleotide sequence ID" value="NZ_CP158357.1"/>
</dbReference>
<keyword evidence="2" id="KW-0805">Transcription regulation</keyword>
<dbReference type="SMART" id="SM00421">
    <property type="entry name" value="HTH_LUXR"/>
    <property type="match status" value="1"/>
</dbReference>
<dbReference type="Gene3D" id="3.40.50.2300">
    <property type="match status" value="1"/>
</dbReference>
<feature type="domain" description="HTH luxR-type" evidence="6">
    <location>
        <begin position="145"/>
        <end position="216"/>
    </location>
</feature>